<accession>A0ABR2ELQ5</accession>
<keyword evidence="3" id="KW-1185">Reference proteome</keyword>
<comment type="caution">
    <text evidence="2">The sequence shown here is derived from an EMBL/GenBank/DDBJ whole genome shotgun (WGS) entry which is preliminary data.</text>
</comment>
<feature type="compositionally biased region" description="Basic and acidic residues" evidence="1">
    <location>
        <begin position="71"/>
        <end position="92"/>
    </location>
</feature>
<evidence type="ECO:0000256" key="1">
    <source>
        <dbReference type="SAM" id="MobiDB-lite"/>
    </source>
</evidence>
<dbReference type="EMBL" id="JBBPBM010000012">
    <property type="protein sequence ID" value="KAK8562913.1"/>
    <property type="molecule type" value="Genomic_DNA"/>
</dbReference>
<organism evidence="2 3">
    <name type="scientific">Hibiscus sabdariffa</name>
    <name type="common">roselle</name>
    <dbReference type="NCBI Taxonomy" id="183260"/>
    <lineage>
        <taxon>Eukaryota</taxon>
        <taxon>Viridiplantae</taxon>
        <taxon>Streptophyta</taxon>
        <taxon>Embryophyta</taxon>
        <taxon>Tracheophyta</taxon>
        <taxon>Spermatophyta</taxon>
        <taxon>Magnoliopsida</taxon>
        <taxon>eudicotyledons</taxon>
        <taxon>Gunneridae</taxon>
        <taxon>Pentapetalae</taxon>
        <taxon>rosids</taxon>
        <taxon>malvids</taxon>
        <taxon>Malvales</taxon>
        <taxon>Malvaceae</taxon>
        <taxon>Malvoideae</taxon>
        <taxon>Hibiscus</taxon>
    </lineage>
</organism>
<sequence>MMEKSIKIYTTRRAVRRVSRFLGLSLLEANNTNLHAKHVQYQQRQHLIGYFQDARLNWLNTLASELQDATDTNKYEASPKHTHMKEEKEKKSLESKLVKLKEAMRKLVTSIFDTIESIKI</sequence>
<proteinExistence type="predicted"/>
<dbReference type="Proteomes" id="UP001472677">
    <property type="component" value="Unassembled WGS sequence"/>
</dbReference>
<feature type="region of interest" description="Disordered" evidence="1">
    <location>
        <begin position="70"/>
        <end position="92"/>
    </location>
</feature>
<evidence type="ECO:0000313" key="2">
    <source>
        <dbReference type="EMBL" id="KAK8562913.1"/>
    </source>
</evidence>
<evidence type="ECO:0000313" key="3">
    <source>
        <dbReference type="Proteomes" id="UP001472677"/>
    </source>
</evidence>
<protein>
    <recommendedName>
        <fullName evidence="4">Sulfotransferase</fullName>
    </recommendedName>
</protein>
<name>A0ABR2ELQ5_9ROSI</name>
<gene>
    <name evidence="2" type="ORF">V6N12_010977</name>
</gene>
<evidence type="ECO:0008006" key="4">
    <source>
        <dbReference type="Google" id="ProtNLM"/>
    </source>
</evidence>
<reference evidence="2 3" key="1">
    <citation type="journal article" date="2024" name="G3 (Bethesda)">
        <title>Genome assembly of Hibiscus sabdariffa L. provides insights into metabolisms of medicinal natural products.</title>
        <authorList>
            <person name="Kim T."/>
        </authorList>
    </citation>
    <scope>NUCLEOTIDE SEQUENCE [LARGE SCALE GENOMIC DNA]</scope>
    <source>
        <strain evidence="2">TK-2024</strain>
        <tissue evidence="2">Old leaves</tissue>
    </source>
</reference>